<dbReference type="InterPro" id="IPR047057">
    <property type="entry name" value="MerR_fam"/>
</dbReference>
<keyword evidence="2" id="KW-1133">Transmembrane helix</keyword>
<dbReference type="PRINTS" id="PR00040">
    <property type="entry name" value="HTHMERR"/>
</dbReference>
<feature type="domain" description="HTH merR-type" evidence="3">
    <location>
        <begin position="4"/>
        <end position="73"/>
    </location>
</feature>
<reference evidence="4 5" key="1">
    <citation type="journal article" date="2014" name="Int. J. Syst. Evol. Microbiol.">
        <title>Phylogenomics and the dynamic genome evolution of the genus Streptococcus.</title>
        <authorList>
            <consortium name="The Broad Institute Genome Sequencing Platform"/>
            <person name="Richards V.P."/>
            <person name="Palmer S.R."/>
            <person name="Pavinski Bitar P.D."/>
            <person name="Qin X."/>
            <person name="Weinstock G.M."/>
            <person name="Highlander S.K."/>
            <person name="Town C.D."/>
            <person name="Burne R.A."/>
            <person name="Stanhope M.J."/>
        </authorList>
    </citation>
    <scope>NUCLEOTIDE SEQUENCE [LARGE SCALE GENOMIC DNA]</scope>
    <source>
        <strain evidence="4 5">2285-97</strain>
    </source>
</reference>
<protein>
    <submittedName>
        <fullName evidence="4">Transcriptional regulator, MerR family</fullName>
    </submittedName>
</protein>
<gene>
    <name evidence="4" type="ORF">STRUR_0243</name>
</gene>
<keyword evidence="2" id="KW-0472">Membrane</keyword>
<evidence type="ECO:0000256" key="1">
    <source>
        <dbReference type="ARBA" id="ARBA00023125"/>
    </source>
</evidence>
<dbReference type="GO" id="GO:0003677">
    <property type="term" value="F:DNA binding"/>
    <property type="evidence" value="ECO:0007669"/>
    <property type="project" value="UniProtKB-KW"/>
</dbReference>
<feature type="transmembrane region" description="Helical" evidence="2">
    <location>
        <begin position="169"/>
        <end position="190"/>
    </location>
</feature>
<dbReference type="GO" id="GO:0003700">
    <property type="term" value="F:DNA-binding transcription factor activity"/>
    <property type="evidence" value="ECO:0007669"/>
    <property type="project" value="InterPro"/>
</dbReference>
<dbReference type="InterPro" id="IPR000551">
    <property type="entry name" value="MerR-type_HTH_dom"/>
</dbReference>
<proteinExistence type="predicted"/>
<dbReference type="PANTHER" id="PTHR30204">
    <property type="entry name" value="REDOX-CYCLING DRUG-SENSING TRANSCRIPTIONAL ACTIVATOR SOXR"/>
    <property type="match status" value="1"/>
</dbReference>
<evidence type="ECO:0000259" key="3">
    <source>
        <dbReference type="PROSITE" id="PS50937"/>
    </source>
</evidence>
<sequence>MVQTYTTGETAKIAKVSVRTVQYYDKRGLLKPYQVTEGGRRLYSQAEIKQLEVITFLRQLDFSIEAIKSLLREDKASQILILLLNQRSMELKEEIALKKDQLDTVVKLLDSIPNQNQISPLMYLSDLSLTMKNKKSWKILQLKLFIALISLIVILGCLLYLATHFNQKWLIGLLVFFYILATTLLVKTYIDQVEYIYAQIIIIHLNQVILLSQ</sequence>
<dbReference type="AlphaFoldDB" id="G5KHN0"/>
<dbReference type="RefSeq" id="WP_006739786.1">
    <property type="nucleotide sequence ID" value="NZ_AEUZ02000001.1"/>
</dbReference>
<keyword evidence="1" id="KW-0238">DNA-binding</keyword>
<name>G5KHN0_9STRE</name>
<dbReference type="Pfam" id="PF13411">
    <property type="entry name" value="MerR_1"/>
    <property type="match status" value="1"/>
</dbReference>
<dbReference type="eggNOG" id="COG0789">
    <property type="taxonomic scope" value="Bacteria"/>
</dbReference>
<dbReference type="Proteomes" id="UP000005388">
    <property type="component" value="Unassembled WGS sequence"/>
</dbReference>
<keyword evidence="2" id="KW-0812">Transmembrane</keyword>
<dbReference type="InterPro" id="IPR009061">
    <property type="entry name" value="DNA-bd_dom_put_sf"/>
</dbReference>
<dbReference type="PANTHER" id="PTHR30204:SF96">
    <property type="entry name" value="CHROMOSOME-ANCHORING PROTEIN RACA"/>
    <property type="match status" value="1"/>
</dbReference>
<dbReference type="STRING" id="764291.STRUR_0243"/>
<dbReference type="SMART" id="SM00422">
    <property type="entry name" value="HTH_MERR"/>
    <property type="match status" value="1"/>
</dbReference>
<accession>G5KHN0</accession>
<dbReference type="EMBL" id="AEUZ02000001">
    <property type="protein sequence ID" value="EHJ57055.1"/>
    <property type="molecule type" value="Genomic_DNA"/>
</dbReference>
<evidence type="ECO:0000256" key="2">
    <source>
        <dbReference type="SAM" id="Phobius"/>
    </source>
</evidence>
<dbReference type="CDD" id="cd01106">
    <property type="entry name" value="HTH_TipAL-Mta"/>
    <property type="match status" value="1"/>
</dbReference>
<keyword evidence="5" id="KW-1185">Reference proteome</keyword>
<organism evidence="4 5">
    <name type="scientific">Streptococcus urinalis 2285-97</name>
    <dbReference type="NCBI Taxonomy" id="764291"/>
    <lineage>
        <taxon>Bacteria</taxon>
        <taxon>Bacillati</taxon>
        <taxon>Bacillota</taxon>
        <taxon>Bacilli</taxon>
        <taxon>Lactobacillales</taxon>
        <taxon>Streptococcaceae</taxon>
        <taxon>Streptococcus</taxon>
    </lineage>
</organism>
<dbReference type="SUPFAM" id="SSF46955">
    <property type="entry name" value="Putative DNA-binding domain"/>
    <property type="match status" value="1"/>
</dbReference>
<evidence type="ECO:0000313" key="5">
    <source>
        <dbReference type="Proteomes" id="UP000005388"/>
    </source>
</evidence>
<feature type="transmembrane region" description="Helical" evidence="2">
    <location>
        <begin position="142"/>
        <end position="163"/>
    </location>
</feature>
<comment type="caution">
    <text evidence="4">The sequence shown here is derived from an EMBL/GenBank/DDBJ whole genome shotgun (WGS) entry which is preliminary data.</text>
</comment>
<evidence type="ECO:0000313" key="4">
    <source>
        <dbReference type="EMBL" id="EHJ57055.1"/>
    </source>
</evidence>
<dbReference type="Gene3D" id="1.10.1660.10">
    <property type="match status" value="1"/>
</dbReference>
<dbReference type="PROSITE" id="PS50937">
    <property type="entry name" value="HTH_MERR_2"/>
    <property type="match status" value="1"/>
</dbReference>